<dbReference type="PANTHER" id="PTHR35786">
    <property type="entry name" value="REDOX-SENSING TRANSCRIPTIONAL REPRESSOR REX"/>
    <property type="match status" value="1"/>
</dbReference>
<dbReference type="STRING" id="1423730.FC75_GL000768"/>
<evidence type="ECO:0000256" key="5">
    <source>
        <dbReference type="ARBA" id="ARBA00023125"/>
    </source>
</evidence>
<dbReference type="Proteomes" id="UP000050865">
    <property type="component" value="Unassembled WGS sequence"/>
</dbReference>
<dbReference type="PANTHER" id="PTHR35786:SF1">
    <property type="entry name" value="REDOX-SENSING TRANSCRIPTIONAL REPRESSOR REX 1"/>
    <property type="match status" value="1"/>
</dbReference>
<dbReference type="GO" id="GO:0003677">
    <property type="term" value="F:DNA binding"/>
    <property type="evidence" value="ECO:0007669"/>
    <property type="project" value="UniProtKB-UniRule"/>
</dbReference>
<dbReference type="HAMAP" id="MF_01131">
    <property type="entry name" value="Rex"/>
    <property type="match status" value="1"/>
</dbReference>
<evidence type="ECO:0000256" key="6">
    <source>
        <dbReference type="ARBA" id="ARBA00023163"/>
    </source>
</evidence>
<dbReference type="NCBIfam" id="NF003995">
    <property type="entry name" value="PRK05472.2-4"/>
    <property type="match status" value="1"/>
</dbReference>
<dbReference type="SUPFAM" id="SSF51735">
    <property type="entry name" value="NAD(P)-binding Rossmann-fold domains"/>
    <property type="match status" value="1"/>
</dbReference>
<comment type="subcellular location">
    <subcellularLocation>
        <location evidence="7">Cytoplasm</location>
    </subcellularLocation>
</comment>
<evidence type="ECO:0000256" key="4">
    <source>
        <dbReference type="ARBA" id="ARBA00023027"/>
    </source>
</evidence>
<dbReference type="SMART" id="SM00881">
    <property type="entry name" value="CoA_binding"/>
    <property type="match status" value="1"/>
</dbReference>
<sequence>MQDTKEHVSKATIKRIPLYYRAVVQLQQEGVARIRSDRLSEIIHIPSATIRRDFSSFGELGKSGYGYSIATLVEEFGRLLDVDSSESIILVGVGGLGRALLMNNFRRNPDLNIVMAFDADPAKVNTRVGGIPVYPFATLAAHMNPSIHTAILAVPSSSQTSVIGTLEAFGINAILTFAPQPVACAPQTTIRYIDLTSELQSLIYTAHQKVKAR</sequence>
<dbReference type="InterPro" id="IPR036390">
    <property type="entry name" value="WH_DNA-bd_sf"/>
</dbReference>
<dbReference type="Pfam" id="PF06971">
    <property type="entry name" value="Put_DNA-bind_N"/>
    <property type="match status" value="1"/>
</dbReference>
<evidence type="ECO:0000313" key="9">
    <source>
        <dbReference type="EMBL" id="KRN25285.1"/>
    </source>
</evidence>
<dbReference type="SUPFAM" id="SSF46785">
    <property type="entry name" value="Winged helix' DNA-binding domain"/>
    <property type="match status" value="1"/>
</dbReference>
<dbReference type="Gene3D" id="3.40.50.720">
    <property type="entry name" value="NAD(P)-binding Rossmann-like Domain"/>
    <property type="match status" value="1"/>
</dbReference>
<dbReference type="NCBIfam" id="NF003989">
    <property type="entry name" value="PRK05472.1-3"/>
    <property type="match status" value="1"/>
</dbReference>
<dbReference type="InterPro" id="IPR003781">
    <property type="entry name" value="CoA-bd"/>
</dbReference>
<evidence type="ECO:0000256" key="1">
    <source>
        <dbReference type="ARBA" id="ARBA00022490"/>
    </source>
</evidence>
<evidence type="ECO:0000259" key="8">
    <source>
        <dbReference type="SMART" id="SM00881"/>
    </source>
</evidence>
<dbReference type="PATRIC" id="fig|1423730.4.peg.803"/>
<dbReference type="InterPro" id="IPR022876">
    <property type="entry name" value="Tscrpt_rep_Rex"/>
</dbReference>
<name>A0A0R2FGV7_9LACO</name>
<comment type="similarity">
    <text evidence="7">Belongs to the transcriptional regulatory Rex family.</text>
</comment>
<feature type="domain" description="CoA-binding" evidence="8">
    <location>
        <begin position="81"/>
        <end position="181"/>
    </location>
</feature>
<dbReference type="RefSeq" id="WP_054666063.1">
    <property type="nucleotide sequence ID" value="NZ_AYZJ01000015.1"/>
</dbReference>
<dbReference type="GO" id="GO:0005737">
    <property type="term" value="C:cytoplasm"/>
    <property type="evidence" value="ECO:0007669"/>
    <property type="project" value="UniProtKB-SubCell"/>
</dbReference>
<evidence type="ECO:0000256" key="3">
    <source>
        <dbReference type="ARBA" id="ARBA00023015"/>
    </source>
</evidence>
<dbReference type="Pfam" id="PF02629">
    <property type="entry name" value="CoA_binding"/>
    <property type="match status" value="1"/>
</dbReference>
<dbReference type="EMBL" id="AYZJ01000015">
    <property type="protein sequence ID" value="KRN25285.1"/>
    <property type="molecule type" value="Genomic_DNA"/>
</dbReference>
<gene>
    <name evidence="7" type="primary">rex</name>
    <name evidence="9" type="ORF">FC75_GL000768</name>
</gene>
<dbReference type="OrthoDB" id="9784760at2"/>
<proteinExistence type="inferred from homology"/>
<keyword evidence="3 7" id="KW-0805">Transcription regulation</keyword>
<comment type="function">
    <text evidence="7">Modulates transcription in response to changes in cellular NADH/NAD(+) redox state.</text>
</comment>
<comment type="caution">
    <text evidence="9">The sequence shown here is derived from an EMBL/GenBank/DDBJ whole genome shotgun (WGS) entry which is preliminary data.</text>
</comment>
<evidence type="ECO:0000313" key="10">
    <source>
        <dbReference type="Proteomes" id="UP000050865"/>
    </source>
</evidence>
<accession>A0A0R2FGV7</accession>
<dbReference type="AlphaFoldDB" id="A0A0R2FGV7"/>
<protein>
    <recommendedName>
        <fullName evidence="7">Redox-sensing transcriptional repressor Rex</fullName>
    </recommendedName>
</protein>
<dbReference type="GO" id="GO:0003700">
    <property type="term" value="F:DNA-binding transcription factor activity"/>
    <property type="evidence" value="ECO:0007669"/>
    <property type="project" value="UniProtKB-UniRule"/>
</dbReference>
<feature type="binding site" evidence="7">
    <location>
        <begin position="92"/>
        <end position="97"/>
    </location>
    <ligand>
        <name>NAD(+)</name>
        <dbReference type="ChEBI" id="CHEBI:57540"/>
    </ligand>
</feature>
<feature type="DNA-binding region" description="H-T-H motif" evidence="7">
    <location>
        <begin position="18"/>
        <end position="57"/>
    </location>
</feature>
<keyword evidence="6 7" id="KW-0804">Transcription</keyword>
<keyword evidence="5 7" id="KW-0238">DNA-binding</keyword>
<evidence type="ECO:0000256" key="7">
    <source>
        <dbReference type="HAMAP-Rule" id="MF_01131"/>
    </source>
</evidence>
<reference evidence="9 10" key="1">
    <citation type="journal article" date="2015" name="Genome Announc.">
        <title>Expanding the biotechnology potential of lactobacilli through comparative genomics of 213 strains and associated genera.</title>
        <authorList>
            <person name="Sun Z."/>
            <person name="Harris H.M."/>
            <person name="McCann A."/>
            <person name="Guo C."/>
            <person name="Argimon S."/>
            <person name="Zhang W."/>
            <person name="Yang X."/>
            <person name="Jeffery I.B."/>
            <person name="Cooney J.C."/>
            <person name="Kagawa T.F."/>
            <person name="Liu W."/>
            <person name="Song Y."/>
            <person name="Salvetti E."/>
            <person name="Wrobel A."/>
            <person name="Rasinkangas P."/>
            <person name="Parkhill J."/>
            <person name="Rea M.C."/>
            <person name="O'Sullivan O."/>
            <person name="Ritari J."/>
            <person name="Douillard F.P."/>
            <person name="Paul Ross R."/>
            <person name="Yang R."/>
            <person name="Briner A.E."/>
            <person name="Felis G.E."/>
            <person name="de Vos W.M."/>
            <person name="Barrangou R."/>
            <person name="Klaenhammer T.R."/>
            <person name="Caufield P.W."/>
            <person name="Cui Y."/>
            <person name="Zhang H."/>
            <person name="O'Toole P.W."/>
        </authorList>
    </citation>
    <scope>NUCLEOTIDE SEQUENCE [LARGE SCALE GENOMIC DNA]</scope>
    <source>
        <strain evidence="9 10">DSM 22697</strain>
    </source>
</reference>
<dbReference type="NCBIfam" id="NF003996">
    <property type="entry name" value="PRK05472.2-5"/>
    <property type="match status" value="1"/>
</dbReference>
<keyword evidence="4 7" id="KW-0520">NAD</keyword>
<keyword evidence="2 7" id="KW-0678">Repressor</keyword>
<comment type="subunit">
    <text evidence="7">Homodimer.</text>
</comment>
<evidence type="ECO:0000256" key="2">
    <source>
        <dbReference type="ARBA" id="ARBA00022491"/>
    </source>
</evidence>
<dbReference type="InterPro" id="IPR036388">
    <property type="entry name" value="WH-like_DNA-bd_sf"/>
</dbReference>
<dbReference type="Gene3D" id="1.10.10.10">
    <property type="entry name" value="Winged helix-like DNA-binding domain superfamily/Winged helix DNA-binding domain"/>
    <property type="match status" value="1"/>
</dbReference>
<dbReference type="GO" id="GO:0045892">
    <property type="term" value="P:negative regulation of DNA-templated transcription"/>
    <property type="evidence" value="ECO:0007669"/>
    <property type="project" value="InterPro"/>
</dbReference>
<keyword evidence="1 7" id="KW-0963">Cytoplasm</keyword>
<dbReference type="InterPro" id="IPR009718">
    <property type="entry name" value="Rex_DNA-bd_C_dom"/>
</dbReference>
<dbReference type="GO" id="GO:0051775">
    <property type="term" value="P:response to redox state"/>
    <property type="evidence" value="ECO:0007669"/>
    <property type="project" value="InterPro"/>
</dbReference>
<organism evidence="9 10">
    <name type="scientific">Lacticaseibacillus camelliae DSM 22697 = JCM 13995</name>
    <dbReference type="NCBI Taxonomy" id="1423730"/>
    <lineage>
        <taxon>Bacteria</taxon>
        <taxon>Bacillati</taxon>
        <taxon>Bacillota</taxon>
        <taxon>Bacilli</taxon>
        <taxon>Lactobacillales</taxon>
        <taxon>Lactobacillaceae</taxon>
        <taxon>Lacticaseibacillus</taxon>
    </lineage>
</organism>
<dbReference type="NCBIfam" id="NF003994">
    <property type="entry name" value="PRK05472.2-3"/>
    <property type="match status" value="1"/>
</dbReference>
<dbReference type="InterPro" id="IPR036291">
    <property type="entry name" value="NAD(P)-bd_dom_sf"/>
</dbReference>
<keyword evidence="10" id="KW-1185">Reference proteome</keyword>